<protein>
    <submittedName>
        <fullName evidence="1">Uncharacterized protein</fullName>
    </submittedName>
</protein>
<dbReference type="AlphaFoldDB" id="A0A7W6C811"/>
<reference evidence="1 2" key="1">
    <citation type="submission" date="2020-08" db="EMBL/GenBank/DDBJ databases">
        <title>Genomic Encyclopedia of Type Strains, Phase IV (KMG-IV): sequencing the most valuable type-strain genomes for metagenomic binning, comparative biology and taxonomic classification.</title>
        <authorList>
            <person name="Goeker M."/>
        </authorList>
    </citation>
    <scope>NUCLEOTIDE SEQUENCE [LARGE SCALE GENOMIC DNA]</scope>
    <source>
        <strain evidence="1 2">DSM 26438</strain>
    </source>
</reference>
<keyword evidence="2" id="KW-1185">Reference proteome</keyword>
<sequence length="76" mass="8746">MFYFSANRFIFSYSYPLDWVPYSFTIINPSPNLRNSHTLPGVLGARHKNLANLEYSLNLSKIDLFSELLEICSLKG</sequence>
<dbReference type="EMBL" id="JACIDV010000010">
    <property type="protein sequence ID" value="MBB3947438.1"/>
    <property type="molecule type" value="Genomic_DNA"/>
</dbReference>
<evidence type="ECO:0000313" key="2">
    <source>
        <dbReference type="Proteomes" id="UP000565286"/>
    </source>
</evidence>
<dbReference type="Proteomes" id="UP000565286">
    <property type="component" value="Unassembled WGS sequence"/>
</dbReference>
<accession>A0A7W6C811</accession>
<organism evidence="1 2">
    <name type="scientific">Rhizobium skierniewicense</name>
    <dbReference type="NCBI Taxonomy" id="984260"/>
    <lineage>
        <taxon>Bacteria</taxon>
        <taxon>Pseudomonadati</taxon>
        <taxon>Pseudomonadota</taxon>
        <taxon>Alphaproteobacteria</taxon>
        <taxon>Hyphomicrobiales</taxon>
        <taxon>Rhizobiaceae</taxon>
        <taxon>Rhizobium/Agrobacterium group</taxon>
        <taxon>Rhizobium</taxon>
    </lineage>
</organism>
<gene>
    <name evidence="1" type="ORF">GGQ73_003405</name>
</gene>
<evidence type="ECO:0000313" key="1">
    <source>
        <dbReference type="EMBL" id="MBB3947438.1"/>
    </source>
</evidence>
<name>A0A7W6C811_9HYPH</name>
<proteinExistence type="predicted"/>
<comment type="caution">
    <text evidence="1">The sequence shown here is derived from an EMBL/GenBank/DDBJ whole genome shotgun (WGS) entry which is preliminary data.</text>
</comment>